<keyword evidence="4" id="KW-1185">Reference proteome</keyword>
<evidence type="ECO:0000313" key="3">
    <source>
        <dbReference type="EMBL" id="MUM78251.1"/>
    </source>
</evidence>
<dbReference type="GO" id="GO:0005829">
    <property type="term" value="C:cytosol"/>
    <property type="evidence" value="ECO:0007669"/>
    <property type="project" value="TreeGrafter"/>
</dbReference>
<dbReference type="RefSeq" id="WP_155934869.1">
    <property type="nucleotide sequence ID" value="NZ_WODC01000007.1"/>
</dbReference>
<dbReference type="Proteomes" id="UP000461162">
    <property type="component" value="Unassembled WGS sequence"/>
</dbReference>
<proteinExistence type="predicted"/>
<dbReference type="GO" id="GO:0008713">
    <property type="term" value="F:ADP-heptose-lipopolysaccharide heptosyltransferase activity"/>
    <property type="evidence" value="ECO:0007669"/>
    <property type="project" value="TreeGrafter"/>
</dbReference>
<accession>A0A7K1KQX1</accession>
<keyword evidence="2 3" id="KW-0808">Transferase</keyword>
<dbReference type="AlphaFoldDB" id="A0A7K1KQX1"/>
<dbReference type="InterPro" id="IPR002201">
    <property type="entry name" value="Glyco_trans_9"/>
</dbReference>
<keyword evidence="1" id="KW-0328">Glycosyltransferase</keyword>
<protein>
    <submittedName>
        <fullName evidence="3">ADP-heptose--LPS heptosyltransferase</fullName>
    </submittedName>
</protein>
<dbReference type="GO" id="GO:0009244">
    <property type="term" value="P:lipopolysaccharide core region biosynthetic process"/>
    <property type="evidence" value="ECO:0007669"/>
    <property type="project" value="TreeGrafter"/>
</dbReference>
<organism evidence="3 4">
    <name type="scientific">Pseudodesulfovibrio alkaliphilus</name>
    <dbReference type="NCBI Taxonomy" id="2661613"/>
    <lineage>
        <taxon>Bacteria</taxon>
        <taxon>Pseudomonadati</taxon>
        <taxon>Thermodesulfobacteriota</taxon>
        <taxon>Desulfovibrionia</taxon>
        <taxon>Desulfovibrionales</taxon>
        <taxon>Desulfovibrionaceae</taxon>
    </lineage>
</organism>
<dbReference type="EMBL" id="WODC01000007">
    <property type="protein sequence ID" value="MUM78251.1"/>
    <property type="molecule type" value="Genomic_DNA"/>
</dbReference>
<dbReference type="InterPro" id="IPR051199">
    <property type="entry name" value="LPS_LOS_Heptosyltrfase"/>
</dbReference>
<name>A0A7K1KQX1_9BACT</name>
<dbReference type="Gene3D" id="3.40.50.2000">
    <property type="entry name" value="Glycogen Phosphorylase B"/>
    <property type="match status" value="1"/>
</dbReference>
<evidence type="ECO:0000313" key="4">
    <source>
        <dbReference type="Proteomes" id="UP000461162"/>
    </source>
</evidence>
<dbReference type="CDD" id="cd03789">
    <property type="entry name" value="GT9_LPS_heptosyltransferase"/>
    <property type="match status" value="1"/>
</dbReference>
<dbReference type="Pfam" id="PF01075">
    <property type="entry name" value="Glyco_transf_9"/>
    <property type="match status" value="1"/>
</dbReference>
<dbReference type="PANTHER" id="PTHR30160:SF7">
    <property type="entry name" value="ADP-HEPTOSE--LPS HEPTOSYLTRANSFERASE 2"/>
    <property type="match status" value="1"/>
</dbReference>
<gene>
    <name evidence="3" type="ORF">GKC30_11445</name>
</gene>
<sequence length="420" mass="45890">MKHYLVIQLARFGDLIQTKRLVVTLAARPDSRVHLCLDRSLEPLARLVYPNATLHPVIAHGTGLDGSAAVRAMLVDNRRSFATLGSFDFERIYNLNFSGLNFRLAALFDPDKVEGYLWRDGQELISPWAAMAMRWSDQRRLSINLVDFWAAYCPDAMAPQLVNPSAAACGGGLGVVLAGRESRRSLPVDVLSRVVGTVARVRGAGRVVLLGGPCEQAAGQALLKELPPAVQAMTRNAAGQTGWNELVDIVDSLDLLLTPDTGTMHLAAHLGTPVLAFFLSSAWCFETGPYGEGHVVHQTTAHCLPCLETRPCNHGLQCLGPFADPGYPRFLATGNPAHAPDGLMVCRSQFDALGQTYAPIIGLDQDAEQRAGLRQFIFGHLTGDRDSIRPELSDLDTLLAQRLHRERDWITTVPMRTITE</sequence>
<dbReference type="PANTHER" id="PTHR30160">
    <property type="entry name" value="TETRAACYLDISACCHARIDE 4'-KINASE-RELATED"/>
    <property type="match status" value="1"/>
</dbReference>
<evidence type="ECO:0000256" key="2">
    <source>
        <dbReference type="ARBA" id="ARBA00022679"/>
    </source>
</evidence>
<reference evidence="3 4" key="1">
    <citation type="submission" date="2019-11" db="EMBL/GenBank/DDBJ databases">
        <title>Pseudodesulfovibrio alkaliphilus, sp. nov., an alkaliphilic sulfate-reducing bacteria from mud volcano of Taman peninsula, Russia.</title>
        <authorList>
            <person name="Frolova A."/>
            <person name="Merkel A.Y."/>
            <person name="Slobodkin A.I."/>
        </authorList>
    </citation>
    <scope>NUCLEOTIDE SEQUENCE [LARGE SCALE GENOMIC DNA]</scope>
    <source>
        <strain evidence="3 4">F-1</strain>
    </source>
</reference>
<comment type="caution">
    <text evidence="3">The sequence shown here is derived from an EMBL/GenBank/DDBJ whole genome shotgun (WGS) entry which is preliminary data.</text>
</comment>
<dbReference type="SUPFAM" id="SSF53756">
    <property type="entry name" value="UDP-Glycosyltransferase/glycogen phosphorylase"/>
    <property type="match status" value="1"/>
</dbReference>
<evidence type="ECO:0000256" key="1">
    <source>
        <dbReference type="ARBA" id="ARBA00022676"/>
    </source>
</evidence>